<keyword evidence="4 7" id="KW-0238">DNA-binding</keyword>
<evidence type="ECO:0000256" key="2">
    <source>
        <dbReference type="ARBA" id="ARBA00022898"/>
    </source>
</evidence>
<dbReference type="Proteomes" id="UP000077829">
    <property type="component" value="Chromosome"/>
</dbReference>
<dbReference type="Pfam" id="PF00155">
    <property type="entry name" value="Aminotran_1_2"/>
    <property type="match status" value="1"/>
</dbReference>
<gene>
    <name evidence="7" type="ORF">A7J50_2699</name>
</gene>
<evidence type="ECO:0000313" key="8">
    <source>
        <dbReference type="Proteomes" id="UP000077829"/>
    </source>
</evidence>
<dbReference type="InterPro" id="IPR036390">
    <property type="entry name" value="WH_DNA-bd_sf"/>
</dbReference>
<dbReference type="InterPro" id="IPR004839">
    <property type="entry name" value="Aminotransferase_I/II_large"/>
</dbReference>
<evidence type="ECO:0000256" key="4">
    <source>
        <dbReference type="ARBA" id="ARBA00023125"/>
    </source>
</evidence>
<sequence>MIGQVGWDMIRLRFVILPSLFAMSSLPKYQEIYRRFRLAIDQGQLGPGDRVPSVRSLALELKVARGTVEAAYQLLVSEGFFEARGQAGTVISRALPQVAMKPQPAALPQASATPALQMGQPALDAFPRKLWARLVTRQVRRTDADSLGMGDVRGAQALRVAIASYLALYRGVECTPQQVFVCSGYAGCLTLVCDALQMAGQRCWYEDPGYLHARQLLIHQGVELVPVPVDRDGLDVGQGIQRDRQARLAVVTPAHQSPLGVALSWARRQALLAWAQEQGSWVVEDDYDSEFRYQGQPLAALKSQDVQDRVIHVGSFSKMLFPGLRLGYLVVPAQLVEAFEHSAHALQQRSAQLLQLTAADFLEQGHFTRHLKKMRLLYAQRRGFLVEALRVHCAAFLCVDEQAGGINLLARLVVAVPDHVVAEAANREGLALQALSQWMLEPGREQGLLMGFTNVVTAQQATDVALKLSGILQACLNPKRGAGLLDKAGNPSGRP</sequence>
<dbReference type="GO" id="GO:0003677">
    <property type="term" value="F:DNA binding"/>
    <property type="evidence" value="ECO:0007669"/>
    <property type="project" value="UniProtKB-KW"/>
</dbReference>
<dbReference type="InterPro" id="IPR036388">
    <property type="entry name" value="WH-like_DNA-bd_sf"/>
</dbReference>
<evidence type="ECO:0000313" key="7">
    <source>
        <dbReference type="EMBL" id="ANF86097.1"/>
    </source>
</evidence>
<comment type="similarity">
    <text evidence="1">In the C-terminal section; belongs to the class-I pyridoxal-phosphate-dependent aminotransferase family.</text>
</comment>
<evidence type="ECO:0000259" key="6">
    <source>
        <dbReference type="PROSITE" id="PS50949"/>
    </source>
</evidence>
<evidence type="ECO:0000256" key="1">
    <source>
        <dbReference type="ARBA" id="ARBA00005384"/>
    </source>
</evidence>
<dbReference type="KEGG" id="panr:A7J50_2699"/>
<proteinExistence type="inferred from homology"/>
<dbReference type="PANTHER" id="PTHR46577:SF1">
    <property type="entry name" value="HTH-TYPE TRANSCRIPTIONAL REGULATORY PROTEIN GABR"/>
    <property type="match status" value="1"/>
</dbReference>
<dbReference type="InterPro" id="IPR015421">
    <property type="entry name" value="PyrdxlP-dep_Trfase_major"/>
</dbReference>
<reference evidence="7 8" key="1">
    <citation type="submission" date="2016-05" db="EMBL/GenBank/DDBJ databases">
        <title>Complete genome sequence of Pseudomonas antarctica PAMC 27494.</title>
        <authorList>
            <person name="Lee J."/>
        </authorList>
    </citation>
    <scope>NUCLEOTIDE SEQUENCE [LARGE SCALE GENOMIC DNA]</scope>
    <source>
        <strain evidence="7 8">PAMC 27494</strain>
    </source>
</reference>
<dbReference type="EMBL" id="CP015600">
    <property type="protein sequence ID" value="ANF86097.1"/>
    <property type="molecule type" value="Genomic_DNA"/>
</dbReference>
<dbReference type="InterPro" id="IPR051446">
    <property type="entry name" value="HTH_trans_reg/aminotransferase"/>
</dbReference>
<dbReference type="STRING" id="219572.A7J50_2699"/>
<keyword evidence="2" id="KW-0663">Pyridoxal phosphate</keyword>
<dbReference type="GO" id="GO:0003700">
    <property type="term" value="F:DNA-binding transcription factor activity"/>
    <property type="evidence" value="ECO:0007669"/>
    <property type="project" value="InterPro"/>
</dbReference>
<dbReference type="Gene3D" id="1.10.10.10">
    <property type="entry name" value="Winged helix-like DNA-binding domain superfamily/Winged helix DNA-binding domain"/>
    <property type="match status" value="1"/>
</dbReference>
<organism evidence="7 8">
    <name type="scientific">Pseudomonas antarctica</name>
    <dbReference type="NCBI Taxonomy" id="219572"/>
    <lineage>
        <taxon>Bacteria</taxon>
        <taxon>Pseudomonadati</taxon>
        <taxon>Pseudomonadota</taxon>
        <taxon>Gammaproteobacteria</taxon>
        <taxon>Pseudomonadales</taxon>
        <taxon>Pseudomonadaceae</taxon>
        <taxon>Pseudomonas</taxon>
    </lineage>
</organism>
<dbReference type="SMART" id="SM00345">
    <property type="entry name" value="HTH_GNTR"/>
    <property type="match status" value="1"/>
</dbReference>
<evidence type="ECO:0000256" key="5">
    <source>
        <dbReference type="ARBA" id="ARBA00023163"/>
    </source>
</evidence>
<dbReference type="Pfam" id="PF00392">
    <property type="entry name" value="GntR"/>
    <property type="match status" value="1"/>
</dbReference>
<protein>
    <submittedName>
        <fullName evidence="7">DNA-binding protein</fullName>
    </submittedName>
</protein>
<dbReference type="InterPro" id="IPR015424">
    <property type="entry name" value="PyrdxlP-dep_Trfase"/>
</dbReference>
<dbReference type="Gene3D" id="3.40.640.10">
    <property type="entry name" value="Type I PLP-dependent aspartate aminotransferase-like (Major domain)"/>
    <property type="match status" value="1"/>
</dbReference>
<dbReference type="CDD" id="cd00609">
    <property type="entry name" value="AAT_like"/>
    <property type="match status" value="1"/>
</dbReference>
<dbReference type="CDD" id="cd07377">
    <property type="entry name" value="WHTH_GntR"/>
    <property type="match status" value="1"/>
</dbReference>
<dbReference type="SUPFAM" id="SSF46785">
    <property type="entry name" value="Winged helix' DNA-binding domain"/>
    <property type="match status" value="1"/>
</dbReference>
<dbReference type="PATRIC" id="fig|219572.3.peg.2775"/>
<name>A0A172Z0T2_9PSED</name>
<dbReference type="AlphaFoldDB" id="A0A172Z0T2"/>
<keyword evidence="3" id="KW-0805">Transcription regulation</keyword>
<evidence type="ECO:0000256" key="3">
    <source>
        <dbReference type="ARBA" id="ARBA00023015"/>
    </source>
</evidence>
<accession>A0A172Z0T2</accession>
<dbReference type="InterPro" id="IPR000524">
    <property type="entry name" value="Tscrpt_reg_HTH_GntR"/>
</dbReference>
<feature type="domain" description="HTH gntR-type" evidence="6">
    <location>
        <begin position="26"/>
        <end position="94"/>
    </location>
</feature>
<dbReference type="GO" id="GO:0030170">
    <property type="term" value="F:pyridoxal phosphate binding"/>
    <property type="evidence" value="ECO:0007669"/>
    <property type="project" value="InterPro"/>
</dbReference>
<dbReference type="PROSITE" id="PS50949">
    <property type="entry name" value="HTH_GNTR"/>
    <property type="match status" value="1"/>
</dbReference>
<dbReference type="SUPFAM" id="SSF53383">
    <property type="entry name" value="PLP-dependent transferases"/>
    <property type="match status" value="1"/>
</dbReference>
<dbReference type="PANTHER" id="PTHR46577">
    <property type="entry name" value="HTH-TYPE TRANSCRIPTIONAL REGULATORY PROTEIN GABR"/>
    <property type="match status" value="1"/>
</dbReference>
<keyword evidence="5" id="KW-0804">Transcription</keyword>